<organism evidence="1 2">
    <name type="scientific">Chitinophaga varians</name>
    <dbReference type="NCBI Taxonomy" id="2202339"/>
    <lineage>
        <taxon>Bacteria</taxon>
        <taxon>Pseudomonadati</taxon>
        <taxon>Bacteroidota</taxon>
        <taxon>Chitinophagia</taxon>
        <taxon>Chitinophagales</taxon>
        <taxon>Chitinophagaceae</taxon>
        <taxon>Chitinophaga</taxon>
    </lineage>
</organism>
<keyword evidence="2" id="KW-1185">Reference proteome</keyword>
<dbReference type="AlphaFoldDB" id="A0A847S4C2"/>
<evidence type="ECO:0000313" key="2">
    <source>
        <dbReference type="Proteomes" id="UP000570474"/>
    </source>
</evidence>
<gene>
    <name evidence="1" type="ORF">HGH92_26825</name>
</gene>
<dbReference type="EMBL" id="JABAIA010000003">
    <property type="protein sequence ID" value="NLR67948.1"/>
    <property type="molecule type" value="Genomic_DNA"/>
</dbReference>
<proteinExistence type="predicted"/>
<reference evidence="1 2" key="1">
    <citation type="submission" date="2020-04" db="EMBL/GenBank/DDBJ databases">
        <authorList>
            <person name="Yin C."/>
        </authorList>
    </citation>
    <scope>NUCLEOTIDE SEQUENCE [LARGE SCALE GENOMIC DNA]</scope>
    <source>
        <strain evidence="1 2">Ae27</strain>
    </source>
</reference>
<accession>A0A847S4C2</accession>
<sequence>MTDVEDDDHSFIAAQEQQAGTAFCPFADQGAARSMAGTLTFNQDEDIHPLCEIAVAELQQHLAGQNEWMHNFGLDDKGHGAVIGKMFGILIVQDQGGTLGYLSAFSGKLANGNHHNRFVGPVFDALTTGSFLNTGMVRLSEINREIAALAEEDATLHHPAITQLKALRKAHSTGLQRRLLEQFNFSNKAGHLKNMVDIFTAHGYKQPPAGAGECAGPKLLQHAFRHQMEPLALVEFWWGLSPKSATWQHGAYYKPCREKCAPILDYMLNG</sequence>
<dbReference type="Proteomes" id="UP000570474">
    <property type="component" value="Unassembled WGS sequence"/>
</dbReference>
<evidence type="ECO:0000313" key="1">
    <source>
        <dbReference type="EMBL" id="NLR67948.1"/>
    </source>
</evidence>
<protein>
    <submittedName>
        <fullName evidence="1">Pseudouridylate synthase</fullName>
    </submittedName>
</protein>
<name>A0A847S4C2_9BACT</name>
<dbReference type="RefSeq" id="WP_168873889.1">
    <property type="nucleotide sequence ID" value="NZ_JABAIA010000003.1"/>
</dbReference>
<comment type="caution">
    <text evidence="1">The sequence shown here is derived from an EMBL/GenBank/DDBJ whole genome shotgun (WGS) entry which is preliminary data.</text>
</comment>